<dbReference type="GO" id="GO:0005886">
    <property type="term" value="C:plasma membrane"/>
    <property type="evidence" value="ECO:0007669"/>
    <property type="project" value="TreeGrafter"/>
</dbReference>
<feature type="transmembrane region" description="Helical" evidence="6">
    <location>
        <begin position="227"/>
        <end position="246"/>
    </location>
</feature>
<dbReference type="OrthoDB" id="5215911at2759"/>
<dbReference type="AlphaFoldDB" id="A0A0V1PVV4"/>
<evidence type="ECO:0000256" key="4">
    <source>
        <dbReference type="ARBA" id="ARBA00023136"/>
    </source>
</evidence>
<feature type="transmembrane region" description="Helical" evidence="6">
    <location>
        <begin position="78"/>
        <end position="98"/>
    </location>
</feature>
<evidence type="ECO:0000313" key="8">
    <source>
        <dbReference type="EMBL" id="KSA00323.1"/>
    </source>
</evidence>
<feature type="transmembrane region" description="Helical" evidence="6">
    <location>
        <begin position="471"/>
        <end position="490"/>
    </location>
</feature>
<evidence type="ECO:0000259" key="7">
    <source>
        <dbReference type="PROSITE" id="PS50850"/>
    </source>
</evidence>
<dbReference type="Gene3D" id="1.20.1250.20">
    <property type="entry name" value="MFS general substrate transporter like domains"/>
    <property type="match status" value="1"/>
</dbReference>
<protein>
    <recommendedName>
        <fullName evidence="7">Major facilitator superfamily (MFS) profile domain-containing protein</fullName>
    </recommendedName>
</protein>
<dbReference type="PANTHER" id="PTHR23502">
    <property type="entry name" value="MAJOR FACILITATOR SUPERFAMILY"/>
    <property type="match status" value="1"/>
</dbReference>
<feature type="transmembrane region" description="Helical" evidence="6">
    <location>
        <begin position="197"/>
        <end position="215"/>
    </location>
</feature>
<evidence type="ECO:0000256" key="6">
    <source>
        <dbReference type="SAM" id="Phobius"/>
    </source>
</evidence>
<dbReference type="InterPro" id="IPR036259">
    <property type="entry name" value="MFS_trans_sf"/>
</dbReference>
<dbReference type="SUPFAM" id="SSF103473">
    <property type="entry name" value="MFS general substrate transporter"/>
    <property type="match status" value="1"/>
</dbReference>
<feature type="region of interest" description="Disordered" evidence="5">
    <location>
        <begin position="1"/>
        <end position="36"/>
    </location>
</feature>
<feature type="transmembrane region" description="Helical" evidence="6">
    <location>
        <begin position="372"/>
        <end position="394"/>
    </location>
</feature>
<comment type="subcellular location">
    <subcellularLocation>
        <location evidence="1">Membrane</location>
        <topology evidence="1">Multi-pass membrane protein</topology>
    </subcellularLocation>
</comment>
<dbReference type="GeneID" id="26840946"/>
<feature type="compositionally biased region" description="Basic and acidic residues" evidence="5">
    <location>
        <begin position="1"/>
        <end position="16"/>
    </location>
</feature>
<keyword evidence="3 6" id="KW-1133">Transmembrane helix</keyword>
<keyword evidence="9" id="KW-1185">Reference proteome</keyword>
<dbReference type="RefSeq" id="XP_015466425.1">
    <property type="nucleotide sequence ID" value="XM_015612766.1"/>
</dbReference>
<keyword evidence="2 6" id="KW-0812">Transmembrane</keyword>
<dbReference type="Proteomes" id="UP000054251">
    <property type="component" value="Unassembled WGS sequence"/>
</dbReference>
<feature type="transmembrane region" description="Helical" evidence="6">
    <location>
        <begin position="167"/>
        <end position="185"/>
    </location>
</feature>
<organism evidence="8 9">
    <name type="scientific">Debaryomyces fabryi</name>
    <dbReference type="NCBI Taxonomy" id="58627"/>
    <lineage>
        <taxon>Eukaryota</taxon>
        <taxon>Fungi</taxon>
        <taxon>Dikarya</taxon>
        <taxon>Ascomycota</taxon>
        <taxon>Saccharomycotina</taxon>
        <taxon>Pichiomycetes</taxon>
        <taxon>Debaryomycetaceae</taxon>
        <taxon>Debaryomyces</taxon>
    </lineage>
</organism>
<evidence type="ECO:0000256" key="3">
    <source>
        <dbReference type="ARBA" id="ARBA00022989"/>
    </source>
</evidence>
<evidence type="ECO:0000256" key="2">
    <source>
        <dbReference type="ARBA" id="ARBA00022692"/>
    </source>
</evidence>
<dbReference type="InterPro" id="IPR011701">
    <property type="entry name" value="MFS"/>
</dbReference>
<evidence type="ECO:0000313" key="9">
    <source>
        <dbReference type="Proteomes" id="UP000054251"/>
    </source>
</evidence>
<feature type="transmembrane region" description="Helical" evidence="6">
    <location>
        <begin position="438"/>
        <end position="459"/>
    </location>
</feature>
<name>A0A0V1PVV4_9ASCO</name>
<dbReference type="EMBL" id="LMYN01000093">
    <property type="protein sequence ID" value="KSA00323.1"/>
    <property type="molecule type" value="Genomic_DNA"/>
</dbReference>
<keyword evidence="4 6" id="KW-0472">Membrane</keyword>
<gene>
    <name evidence="8" type="ORF">AC631_03937</name>
</gene>
<dbReference type="PANTHER" id="PTHR23502:SF2">
    <property type="entry name" value="TRANSPORTER, PUTATIVE (AFU_ORTHOLOGUE AFUA_2G08910)-RELATED"/>
    <property type="match status" value="1"/>
</dbReference>
<feature type="transmembrane region" description="Helical" evidence="6">
    <location>
        <begin position="406"/>
        <end position="426"/>
    </location>
</feature>
<evidence type="ECO:0000256" key="1">
    <source>
        <dbReference type="ARBA" id="ARBA00004141"/>
    </source>
</evidence>
<sequence length="499" mass="55600">MRINSSKENELEKENVSFDTKVPTSSEEPWEELSDDHKQYLTDKHGTYKLDPIPSINDEDPLNWPVGVKAIQLGMLSFHAFSTTFMAAGVIPSFATLLEEFGTSVSACSYFTSTQILVLGIFPLLWVPFMNKYGRLQLLILSALGSCVFNIGCIFSDNYRDLMICRIFGAFFVSPAIAVGGGVVSELTFSHQLGWWTGWWVVGVTLGTHVGPFLMGFVQYQTGDTKYTFVVFAIMNFLQFFGYLTLGKETVYNSKIYTKSINSLFKIRPKTECDLNLAVILSPIKCINKPKVVIPAIAYSVSFCYANVACGVELTSLFHEKFNFNPQQIGLQFLSLILGCILGEQIGGWVSDLWMKYYFHFKKSEKTIEDRLWLSYLGFIIAIVGLIIYGVLLGNITDNKWRFGPLVGLCLASFGLQIITTILVTYAIDSNPSNASNIALFITVVRQVFGFVGPFYFPVMLENPNLGIKSTYGILAGLVAAFGLIPIALLHSSRYLGKH</sequence>
<accession>A0A0V1PVV4</accession>
<dbReference type="PROSITE" id="PS50850">
    <property type="entry name" value="MFS"/>
    <property type="match status" value="1"/>
</dbReference>
<feature type="transmembrane region" description="Helical" evidence="6">
    <location>
        <begin position="329"/>
        <end position="351"/>
    </location>
</feature>
<reference evidence="8 9" key="1">
    <citation type="submission" date="2015-11" db="EMBL/GenBank/DDBJ databases">
        <title>The genome of Debaryomyces fabryi.</title>
        <authorList>
            <person name="Tafer H."/>
            <person name="Lopandic K."/>
        </authorList>
    </citation>
    <scope>NUCLEOTIDE SEQUENCE [LARGE SCALE GENOMIC DNA]</scope>
    <source>
        <strain evidence="8 9">CBS 789</strain>
    </source>
</reference>
<evidence type="ECO:0000256" key="5">
    <source>
        <dbReference type="SAM" id="MobiDB-lite"/>
    </source>
</evidence>
<dbReference type="GO" id="GO:0022857">
    <property type="term" value="F:transmembrane transporter activity"/>
    <property type="evidence" value="ECO:0007669"/>
    <property type="project" value="InterPro"/>
</dbReference>
<feature type="domain" description="Major facilitator superfamily (MFS) profile" evidence="7">
    <location>
        <begin position="72"/>
        <end position="494"/>
    </location>
</feature>
<dbReference type="InterPro" id="IPR020846">
    <property type="entry name" value="MFS_dom"/>
</dbReference>
<feature type="transmembrane region" description="Helical" evidence="6">
    <location>
        <begin position="110"/>
        <end position="130"/>
    </location>
</feature>
<feature type="transmembrane region" description="Helical" evidence="6">
    <location>
        <begin position="136"/>
        <end position="155"/>
    </location>
</feature>
<comment type="caution">
    <text evidence="8">The sequence shown here is derived from an EMBL/GenBank/DDBJ whole genome shotgun (WGS) entry which is preliminary data.</text>
</comment>
<dbReference type="Pfam" id="PF07690">
    <property type="entry name" value="MFS_1"/>
    <property type="match status" value="1"/>
</dbReference>
<proteinExistence type="predicted"/>